<dbReference type="EMBL" id="ML996114">
    <property type="protein sequence ID" value="KAF2737724.1"/>
    <property type="molecule type" value="Genomic_DNA"/>
</dbReference>
<comment type="caution">
    <text evidence="2">The sequence shown here is derived from an EMBL/GenBank/DDBJ whole genome shotgun (WGS) entry which is preliminary data.</text>
</comment>
<evidence type="ECO:0000313" key="3">
    <source>
        <dbReference type="Proteomes" id="UP000799444"/>
    </source>
</evidence>
<reference evidence="2" key="1">
    <citation type="journal article" date="2020" name="Stud. Mycol.">
        <title>101 Dothideomycetes genomes: a test case for predicting lifestyles and emergence of pathogens.</title>
        <authorList>
            <person name="Haridas S."/>
            <person name="Albert R."/>
            <person name="Binder M."/>
            <person name="Bloem J."/>
            <person name="Labutti K."/>
            <person name="Salamov A."/>
            <person name="Andreopoulos B."/>
            <person name="Baker S."/>
            <person name="Barry K."/>
            <person name="Bills G."/>
            <person name="Bluhm B."/>
            <person name="Cannon C."/>
            <person name="Castanera R."/>
            <person name="Culley D."/>
            <person name="Daum C."/>
            <person name="Ezra D."/>
            <person name="Gonzalez J."/>
            <person name="Henrissat B."/>
            <person name="Kuo A."/>
            <person name="Liang C."/>
            <person name="Lipzen A."/>
            <person name="Lutzoni F."/>
            <person name="Magnuson J."/>
            <person name="Mondo S."/>
            <person name="Nolan M."/>
            <person name="Ohm R."/>
            <person name="Pangilinan J."/>
            <person name="Park H.-J."/>
            <person name="Ramirez L."/>
            <person name="Alfaro M."/>
            <person name="Sun H."/>
            <person name="Tritt A."/>
            <person name="Yoshinaga Y."/>
            <person name="Zwiers L.-H."/>
            <person name="Turgeon B."/>
            <person name="Goodwin S."/>
            <person name="Spatafora J."/>
            <person name="Crous P."/>
            <person name="Grigoriev I."/>
        </authorList>
    </citation>
    <scope>NUCLEOTIDE SEQUENCE</scope>
    <source>
        <strain evidence="2">CBS 125425</strain>
    </source>
</reference>
<organism evidence="2 3">
    <name type="scientific">Polyplosphaeria fusca</name>
    <dbReference type="NCBI Taxonomy" id="682080"/>
    <lineage>
        <taxon>Eukaryota</taxon>
        <taxon>Fungi</taxon>
        <taxon>Dikarya</taxon>
        <taxon>Ascomycota</taxon>
        <taxon>Pezizomycotina</taxon>
        <taxon>Dothideomycetes</taxon>
        <taxon>Pleosporomycetidae</taxon>
        <taxon>Pleosporales</taxon>
        <taxon>Tetraplosphaeriaceae</taxon>
        <taxon>Polyplosphaeria</taxon>
    </lineage>
</organism>
<sequence length="379" mass="41603">MSSGSRNPNCGSCCILFMGISGKVGLFASLAGTVLAKAKERSDALHAIPQLQGPPYPAHFLQSPNITQWSCLAGILWSFVGPVIASVFWCSGKKDTGLAICFGGDFLPALALVVALIWEAESLPANCKHAADWEYNPTPTIFTLLVGSSNGTAAAKCNGFKSDRKTTIGLTVIWGVLVKPVQVGMGLTGFVKDGLTTSRDIRHREKLIMERPYRRPMSMQMKTFRTVTELSPPDEALMEQGNPKLIRIFSLQSPNRSTPLMAQYLHFSDIVALAGTSKTLRYMLNRDLSLQEIRRYTCVSGTKRECWVCSAQICLIPLQRSTWTTVFACVNFVISGVVVECLCGLWPRREGEEIFLGVTVLQGRHPFPRGDSFAPTAQY</sequence>
<dbReference type="AlphaFoldDB" id="A0A9P4R2X4"/>
<accession>A0A9P4R2X4</accession>
<feature type="transmembrane region" description="Helical" evidence="1">
    <location>
        <begin position="66"/>
        <end position="90"/>
    </location>
</feature>
<gene>
    <name evidence="2" type="ORF">EJ04DRAFT_521006</name>
</gene>
<keyword evidence="1" id="KW-0472">Membrane</keyword>
<keyword evidence="3" id="KW-1185">Reference proteome</keyword>
<proteinExistence type="predicted"/>
<name>A0A9P4R2X4_9PLEO</name>
<protein>
    <submittedName>
        <fullName evidence="2">Uncharacterized protein</fullName>
    </submittedName>
</protein>
<evidence type="ECO:0000313" key="2">
    <source>
        <dbReference type="EMBL" id="KAF2737724.1"/>
    </source>
</evidence>
<keyword evidence="1" id="KW-0812">Transmembrane</keyword>
<feature type="transmembrane region" description="Helical" evidence="1">
    <location>
        <begin position="97"/>
        <end position="118"/>
    </location>
</feature>
<keyword evidence="1" id="KW-1133">Transmembrane helix</keyword>
<evidence type="ECO:0000256" key="1">
    <source>
        <dbReference type="SAM" id="Phobius"/>
    </source>
</evidence>
<dbReference type="Proteomes" id="UP000799444">
    <property type="component" value="Unassembled WGS sequence"/>
</dbReference>